<proteinExistence type="predicted"/>
<dbReference type="SUPFAM" id="SSF54637">
    <property type="entry name" value="Thioesterase/thiol ester dehydrase-isomerase"/>
    <property type="match status" value="1"/>
</dbReference>
<name>A0A7S3V839_9STRA</name>
<reference evidence="2" key="1">
    <citation type="submission" date="2021-01" db="EMBL/GenBank/DDBJ databases">
        <authorList>
            <person name="Corre E."/>
            <person name="Pelletier E."/>
            <person name="Niang G."/>
            <person name="Scheremetjew M."/>
            <person name="Finn R."/>
            <person name="Kale V."/>
            <person name="Holt S."/>
            <person name="Cochrane G."/>
            <person name="Meng A."/>
            <person name="Brown T."/>
            <person name="Cohen L."/>
        </authorList>
    </citation>
    <scope>NUCLEOTIDE SEQUENCE</scope>
    <source>
        <strain evidence="2">MM31A-1</strain>
    </source>
</reference>
<gene>
    <name evidence="2" type="ORF">CDEB00056_LOCUS8509</name>
</gene>
<dbReference type="PANTHER" id="PTHR21660">
    <property type="entry name" value="THIOESTERASE SUPERFAMILY MEMBER-RELATED"/>
    <property type="match status" value="1"/>
</dbReference>
<accession>A0A7S3V839</accession>
<dbReference type="AlphaFoldDB" id="A0A7S3V839"/>
<dbReference type="GO" id="GO:0047617">
    <property type="term" value="F:fatty acyl-CoA hydrolase activity"/>
    <property type="evidence" value="ECO:0007669"/>
    <property type="project" value="InterPro"/>
</dbReference>
<organism evidence="2">
    <name type="scientific">Chaetoceros debilis</name>
    <dbReference type="NCBI Taxonomy" id="122233"/>
    <lineage>
        <taxon>Eukaryota</taxon>
        <taxon>Sar</taxon>
        <taxon>Stramenopiles</taxon>
        <taxon>Ochrophyta</taxon>
        <taxon>Bacillariophyta</taxon>
        <taxon>Coscinodiscophyceae</taxon>
        <taxon>Chaetocerotophycidae</taxon>
        <taxon>Chaetocerotales</taxon>
        <taxon>Chaetocerotaceae</taxon>
        <taxon>Chaetoceros</taxon>
    </lineage>
</organism>
<dbReference type="InterPro" id="IPR029069">
    <property type="entry name" value="HotDog_dom_sf"/>
</dbReference>
<dbReference type="PANTHER" id="PTHR21660:SF1">
    <property type="entry name" value="ACYL-COENZYME A THIOESTERASE 13"/>
    <property type="match status" value="1"/>
</dbReference>
<dbReference type="Gene3D" id="3.10.129.10">
    <property type="entry name" value="Hotdog Thioesterase"/>
    <property type="match status" value="2"/>
</dbReference>
<protein>
    <submittedName>
        <fullName evidence="2">Uncharacterized protein</fullName>
    </submittedName>
</protein>
<sequence length="354" mass="39085">MIKLHHNNVLKDTGTKRMSQLPAKVYHFLRVVENLTPQCFQKVLRTEARSFLLKDSNPAYITVQVKEKGRYLFTYKVPESACAKTLCYNTSASTEGSGSNDVRVFQLSGLLALFDELTTLAIVNEDDSARPGVSTTLSAELAPYGLNNLPRAGENIDVDVRVIKIGKNFSFLEAEAKIPESGKIIAIGKHTKYLGGISYLQSMALGWFLPVTSFASQYFVSSVSSLTRNVEKIKSVEDLVEFDMNEASNEGSMSVGLQHCNPMKSCHGGFQAMAMEQMAQNHLAKMQKGSESYQLQSIAIDYISRGKGKLTFCTKVTPINDLLTLVNVRVKGKGQAPISDGVLYFIQNKQNSRL</sequence>
<dbReference type="EMBL" id="HBIO01010956">
    <property type="protein sequence ID" value="CAE0463668.1"/>
    <property type="molecule type" value="Transcribed_RNA"/>
</dbReference>
<keyword evidence="1" id="KW-0378">Hydrolase</keyword>
<evidence type="ECO:0000313" key="2">
    <source>
        <dbReference type="EMBL" id="CAE0463668.1"/>
    </source>
</evidence>
<dbReference type="InterPro" id="IPR039298">
    <property type="entry name" value="ACOT13"/>
</dbReference>
<evidence type="ECO:0000256" key="1">
    <source>
        <dbReference type="ARBA" id="ARBA00022801"/>
    </source>
</evidence>